<dbReference type="GO" id="GO:0003676">
    <property type="term" value="F:nucleic acid binding"/>
    <property type="evidence" value="ECO:0007669"/>
    <property type="project" value="InterPro"/>
</dbReference>
<name>A0A1R3G2C3_COCAP</name>
<dbReference type="InterPro" id="IPR036397">
    <property type="entry name" value="RNaseH_sf"/>
</dbReference>
<feature type="compositionally biased region" description="Polar residues" evidence="1">
    <location>
        <begin position="250"/>
        <end position="274"/>
    </location>
</feature>
<dbReference type="GO" id="GO:0004523">
    <property type="term" value="F:RNA-DNA hybrid ribonuclease activity"/>
    <property type="evidence" value="ECO:0007669"/>
    <property type="project" value="InterPro"/>
</dbReference>
<dbReference type="InterPro" id="IPR044730">
    <property type="entry name" value="RNase_H-like_dom_plant"/>
</dbReference>
<feature type="region of interest" description="Disordered" evidence="1">
    <location>
        <begin position="456"/>
        <end position="475"/>
    </location>
</feature>
<dbReference type="SUPFAM" id="SSF53098">
    <property type="entry name" value="Ribonuclease H-like"/>
    <property type="match status" value="1"/>
</dbReference>
<dbReference type="PANTHER" id="PTHR31286:SF99">
    <property type="entry name" value="DUF4283 DOMAIN-CONTAINING PROTEIN"/>
    <property type="match status" value="1"/>
</dbReference>
<evidence type="ECO:0000259" key="3">
    <source>
        <dbReference type="Pfam" id="PF13456"/>
    </source>
</evidence>
<feature type="region of interest" description="Disordered" evidence="1">
    <location>
        <begin position="143"/>
        <end position="172"/>
    </location>
</feature>
<dbReference type="EMBL" id="AWWV01015539">
    <property type="protein sequence ID" value="OMO52223.1"/>
    <property type="molecule type" value="Genomic_DNA"/>
</dbReference>
<feature type="compositionally biased region" description="Low complexity" evidence="1">
    <location>
        <begin position="232"/>
        <end position="245"/>
    </location>
</feature>
<feature type="region of interest" description="Disordered" evidence="1">
    <location>
        <begin position="191"/>
        <end position="285"/>
    </location>
</feature>
<comment type="caution">
    <text evidence="4">The sequence shown here is derived from an EMBL/GenBank/DDBJ whole genome shotgun (WGS) entry which is preliminary data.</text>
</comment>
<feature type="compositionally biased region" description="Low complexity" evidence="1">
    <location>
        <begin position="344"/>
        <end position="353"/>
    </location>
</feature>
<evidence type="ECO:0000313" key="5">
    <source>
        <dbReference type="Proteomes" id="UP000188268"/>
    </source>
</evidence>
<dbReference type="AlphaFoldDB" id="A0A1R3G2C3"/>
<feature type="region of interest" description="Disordered" evidence="1">
    <location>
        <begin position="317"/>
        <end position="446"/>
    </location>
</feature>
<keyword evidence="5" id="KW-1185">Reference proteome</keyword>
<feature type="domain" description="RNase H type-1" evidence="3">
    <location>
        <begin position="563"/>
        <end position="678"/>
    </location>
</feature>
<dbReference type="InterPro" id="IPR040256">
    <property type="entry name" value="At4g02000-like"/>
</dbReference>
<dbReference type="InterPro" id="IPR012337">
    <property type="entry name" value="RNaseH-like_sf"/>
</dbReference>
<dbReference type="OrthoDB" id="1751950at2759"/>
<dbReference type="Gene3D" id="3.30.420.10">
    <property type="entry name" value="Ribonuclease H-like superfamily/Ribonuclease H"/>
    <property type="match status" value="1"/>
</dbReference>
<dbReference type="PANTHER" id="PTHR31286">
    <property type="entry name" value="GLYCINE-RICH CELL WALL STRUCTURAL PROTEIN 1.8-LIKE"/>
    <property type="match status" value="1"/>
</dbReference>
<sequence>MEDYFTALAGGPWFLFNHYLLVQRWFPDFKPSAETYRKIAVWLQLPELPIEYYDRDVLFKIGALIGTPIKIDANTGSTTRGRYARICVEIQGSSRFPRKFKLVALLRVFTMKCTLHFACHAGLLVMRQFLVLLGKEPEEQKDRWITVSRKTSKGRKHPDPQPVHNKSGDDNNIALQITKDSPIIANLAQQIRPKSNTDNNPNTQTLSASSSDDPTNQNQSPKISSFPEMGKSTKQLVSSLSTSSSMVFPDTNQHMSTTSQLISPRTSPKSLHQRPSSPVIPSSPREFLNSEQILTINKSLPPSTSTPSSSLCILTISPASEHESPPSEQPELSPLTRDEPTPSSPTTSSDTTPQDQHNNTSTSTTRPTDDSRPTEPTFDDSPPGFEQPFRFSATKPAANQHPRSVYSRKSKSTTGTNSPIASTSRTRTSKRSLKQPNANSKSGGISIPIQSLSATHVCKPNNRSPGCFKRRGHSRCDEPGEKLHVYAKDVYSGKPQLTAHSNITAPRFISAHVHPPAPDPPIQLTAVYQHAQPQDHQQHSTVKIPHPLLLSWTPPPPDFIKLNVDGSCLGNPGFAGCGGVLRTPSGCLVAVFYVYLGITSNDIAEMQGIKYGLQLATSLQIPNLIVESDSLSSIQMFNRRRPLHPRLELLHHECSAAAAGFNRLSYLFAYRECNHVATKPNLPQTLVFNAAAASAYRKSRHRAGAPAYPQRTPKRADLVVGVLVGGRCPVCRVVCSPATGLPLFVVFALGCLAIYCFCWFPPLSWNLLRPLESLYACR</sequence>
<feature type="transmembrane region" description="Helical" evidence="2">
    <location>
        <begin position="741"/>
        <end position="760"/>
    </location>
</feature>
<dbReference type="InterPro" id="IPR002156">
    <property type="entry name" value="RNaseH_domain"/>
</dbReference>
<feature type="compositionally biased region" description="Polar residues" evidence="1">
    <location>
        <begin position="191"/>
        <end position="223"/>
    </location>
</feature>
<dbReference type="Pfam" id="PF13456">
    <property type="entry name" value="RVT_3"/>
    <property type="match status" value="1"/>
</dbReference>
<feature type="compositionally biased region" description="Polar residues" evidence="1">
    <location>
        <begin position="434"/>
        <end position="446"/>
    </location>
</feature>
<evidence type="ECO:0000256" key="1">
    <source>
        <dbReference type="SAM" id="MobiDB-lite"/>
    </source>
</evidence>
<feature type="compositionally biased region" description="Low complexity" evidence="1">
    <location>
        <begin position="275"/>
        <end position="284"/>
    </location>
</feature>
<organism evidence="4 5">
    <name type="scientific">Corchorus capsularis</name>
    <name type="common">Jute</name>
    <dbReference type="NCBI Taxonomy" id="210143"/>
    <lineage>
        <taxon>Eukaryota</taxon>
        <taxon>Viridiplantae</taxon>
        <taxon>Streptophyta</taxon>
        <taxon>Embryophyta</taxon>
        <taxon>Tracheophyta</taxon>
        <taxon>Spermatophyta</taxon>
        <taxon>Magnoliopsida</taxon>
        <taxon>eudicotyledons</taxon>
        <taxon>Gunneridae</taxon>
        <taxon>Pentapetalae</taxon>
        <taxon>rosids</taxon>
        <taxon>malvids</taxon>
        <taxon>Malvales</taxon>
        <taxon>Malvaceae</taxon>
        <taxon>Grewioideae</taxon>
        <taxon>Apeibeae</taxon>
        <taxon>Corchorus</taxon>
    </lineage>
</organism>
<keyword evidence="2" id="KW-1133">Transmembrane helix</keyword>
<gene>
    <name evidence="4" type="ORF">CCACVL1_29304</name>
</gene>
<dbReference type="STRING" id="210143.A0A1R3G2C3"/>
<evidence type="ECO:0000313" key="4">
    <source>
        <dbReference type="EMBL" id="OMO52223.1"/>
    </source>
</evidence>
<feature type="compositionally biased region" description="Polar residues" evidence="1">
    <location>
        <begin position="412"/>
        <end position="421"/>
    </location>
</feature>
<dbReference type="Gramene" id="OMO52223">
    <property type="protein sequence ID" value="OMO52223"/>
    <property type="gene ID" value="CCACVL1_29304"/>
</dbReference>
<accession>A0A1R3G2C3</accession>
<protein>
    <recommendedName>
        <fullName evidence="3">RNase H type-1 domain-containing protein</fullName>
    </recommendedName>
</protein>
<proteinExistence type="predicted"/>
<keyword evidence="2" id="KW-0812">Transmembrane</keyword>
<dbReference type="CDD" id="cd06222">
    <property type="entry name" value="RNase_H_like"/>
    <property type="match status" value="1"/>
</dbReference>
<dbReference type="Proteomes" id="UP000188268">
    <property type="component" value="Unassembled WGS sequence"/>
</dbReference>
<keyword evidence="2" id="KW-0472">Membrane</keyword>
<reference evidence="4 5" key="1">
    <citation type="submission" date="2013-09" db="EMBL/GenBank/DDBJ databases">
        <title>Corchorus capsularis genome sequencing.</title>
        <authorList>
            <person name="Alam M."/>
            <person name="Haque M.S."/>
            <person name="Islam M.S."/>
            <person name="Emdad E.M."/>
            <person name="Islam M.M."/>
            <person name="Ahmed B."/>
            <person name="Halim A."/>
            <person name="Hossen Q.M.M."/>
            <person name="Hossain M.Z."/>
            <person name="Ahmed R."/>
            <person name="Khan M.M."/>
            <person name="Islam R."/>
            <person name="Rashid M.M."/>
            <person name="Khan S.A."/>
            <person name="Rahman M.S."/>
            <person name="Alam M."/>
        </authorList>
    </citation>
    <scope>NUCLEOTIDE SEQUENCE [LARGE SCALE GENOMIC DNA]</scope>
    <source>
        <strain evidence="5">cv. CVL-1</strain>
        <tissue evidence="4">Whole seedling</tissue>
    </source>
</reference>
<evidence type="ECO:0000256" key="2">
    <source>
        <dbReference type="SAM" id="Phobius"/>
    </source>
</evidence>